<dbReference type="AlphaFoldDB" id="F0F0G1"/>
<gene>
    <name evidence="2" type="ORF">HMPREF9098_1596</name>
</gene>
<evidence type="ECO:0000313" key="2">
    <source>
        <dbReference type="EMBL" id="EGC16981.1"/>
    </source>
</evidence>
<dbReference type="Proteomes" id="UP000004088">
    <property type="component" value="Unassembled WGS sequence"/>
</dbReference>
<reference evidence="2 3" key="1">
    <citation type="submission" date="2011-01" db="EMBL/GenBank/DDBJ databases">
        <authorList>
            <person name="Muzny D."/>
            <person name="Qin X."/>
            <person name="Deng J."/>
            <person name="Jiang H."/>
            <person name="Liu Y."/>
            <person name="Qu J."/>
            <person name="Song X.-Z."/>
            <person name="Zhang L."/>
            <person name="Thornton R."/>
            <person name="Coyle M."/>
            <person name="Francisco L."/>
            <person name="Jackson L."/>
            <person name="Javaid M."/>
            <person name="Korchina V."/>
            <person name="Kovar C."/>
            <person name="Mata R."/>
            <person name="Mathew T."/>
            <person name="Ngo R."/>
            <person name="Nguyen L."/>
            <person name="Nguyen N."/>
            <person name="Okwuonu G."/>
            <person name="Ongeri F."/>
            <person name="Pham C."/>
            <person name="Simmons D."/>
            <person name="Wilczek-Boney K."/>
            <person name="Hale W."/>
            <person name="Jakkamsetti A."/>
            <person name="Pham P."/>
            <person name="Ruth R."/>
            <person name="San Lucas F."/>
            <person name="Warren J."/>
            <person name="Zhang J."/>
            <person name="Zhao Z."/>
            <person name="Zhou C."/>
            <person name="Zhu D."/>
            <person name="Lee S."/>
            <person name="Bess C."/>
            <person name="Blankenburg K."/>
            <person name="Forbes L."/>
            <person name="Fu Q."/>
            <person name="Gubbala S."/>
            <person name="Hirani K."/>
            <person name="Jayaseelan J.C."/>
            <person name="Lara F."/>
            <person name="Munidasa M."/>
            <person name="Palculict T."/>
            <person name="Patil S."/>
            <person name="Pu L.-L."/>
            <person name="Saada N."/>
            <person name="Tang L."/>
            <person name="Weissenberger G."/>
            <person name="Zhu Y."/>
            <person name="Hemphill L."/>
            <person name="Shang Y."/>
            <person name="Youmans B."/>
            <person name="Ayvaz T."/>
            <person name="Ross M."/>
            <person name="Santibanez J."/>
            <person name="Aqrawi P."/>
            <person name="Gross S."/>
            <person name="Joshi V."/>
            <person name="Fowler G."/>
            <person name="Nazareth L."/>
            <person name="Reid J."/>
            <person name="Worley K."/>
            <person name="Petrosino J."/>
            <person name="Highlander S."/>
            <person name="Gibbs R."/>
        </authorList>
    </citation>
    <scope>NUCLEOTIDE SEQUENCE [LARGE SCALE GENOMIC DNA]</scope>
    <source>
        <strain evidence="2 3">ATCC 33394</strain>
    </source>
</reference>
<dbReference type="EMBL" id="AEWV01000026">
    <property type="protein sequence ID" value="EGC16981.1"/>
    <property type="molecule type" value="Genomic_DNA"/>
</dbReference>
<evidence type="ECO:0000256" key="1">
    <source>
        <dbReference type="SAM" id="Phobius"/>
    </source>
</evidence>
<keyword evidence="1" id="KW-1133">Transmembrane helix</keyword>
<organism evidence="2 3">
    <name type="scientific">Kingella denitrificans ATCC 33394</name>
    <dbReference type="NCBI Taxonomy" id="888741"/>
    <lineage>
        <taxon>Bacteria</taxon>
        <taxon>Pseudomonadati</taxon>
        <taxon>Pseudomonadota</taxon>
        <taxon>Betaproteobacteria</taxon>
        <taxon>Neisseriales</taxon>
        <taxon>Neisseriaceae</taxon>
        <taxon>Kingella</taxon>
    </lineage>
</organism>
<feature type="transmembrane region" description="Helical" evidence="1">
    <location>
        <begin position="49"/>
        <end position="68"/>
    </location>
</feature>
<proteinExistence type="predicted"/>
<evidence type="ECO:0000313" key="3">
    <source>
        <dbReference type="Proteomes" id="UP000004088"/>
    </source>
</evidence>
<keyword evidence="1" id="KW-0812">Transmembrane</keyword>
<name>F0F0G1_9NEIS</name>
<keyword evidence="3" id="KW-1185">Reference proteome</keyword>
<dbReference type="RefSeq" id="WP_003783350.1">
    <property type="nucleotide sequence ID" value="NZ_GL870929.1"/>
</dbReference>
<sequence>MRILLYLAGTLLWLALVYTLTVALARAAKTRTVRIALLHYSWQKQPAHFISAVLVLAVFWLGLVGWWLNGIWNLFEKITHG</sequence>
<protein>
    <submittedName>
        <fullName evidence="2">Uncharacterized protein</fullName>
    </submittedName>
</protein>
<dbReference type="STRING" id="888741.HMPREF9098_1596"/>
<dbReference type="HOGENOM" id="CLU_2587820_0_0_4"/>
<keyword evidence="1" id="KW-0472">Membrane</keyword>
<comment type="caution">
    <text evidence="2">The sequence shown here is derived from an EMBL/GenBank/DDBJ whole genome shotgun (WGS) entry which is preliminary data.</text>
</comment>
<accession>F0F0G1</accession>